<dbReference type="EMBL" id="CP028942">
    <property type="protein sequence ID" value="QKM64936.1"/>
    <property type="molecule type" value="Genomic_DNA"/>
</dbReference>
<keyword evidence="2" id="KW-0732">Signal</keyword>
<protein>
    <submittedName>
        <fullName evidence="3">Tripartite tricarboxylate transporter substrate binding protein</fullName>
    </submittedName>
</protein>
<feature type="chain" id="PRO_5026657570" evidence="2">
    <location>
        <begin position="22"/>
        <end position="328"/>
    </location>
</feature>
<proteinExistence type="inferred from homology"/>
<dbReference type="AlphaFoldDB" id="A0A6M9Q409"/>
<comment type="similarity">
    <text evidence="1">Belongs to the UPF0065 (bug) family.</text>
</comment>
<dbReference type="PANTHER" id="PTHR42928">
    <property type="entry name" value="TRICARBOXYLATE-BINDING PROTEIN"/>
    <property type="match status" value="1"/>
</dbReference>
<dbReference type="InterPro" id="IPR042100">
    <property type="entry name" value="Bug_dom1"/>
</dbReference>
<accession>A0A6M9Q409</accession>
<dbReference type="PANTHER" id="PTHR42928:SF5">
    <property type="entry name" value="BLR1237 PROTEIN"/>
    <property type="match status" value="1"/>
</dbReference>
<evidence type="ECO:0000256" key="2">
    <source>
        <dbReference type="SAM" id="SignalP"/>
    </source>
</evidence>
<dbReference type="SUPFAM" id="SSF53850">
    <property type="entry name" value="Periplasmic binding protein-like II"/>
    <property type="match status" value="1"/>
</dbReference>
<gene>
    <name evidence="3" type="ORF">DCO17_06655</name>
</gene>
<dbReference type="PIRSF" id="PIRSF017082">
    <property type="entry name" value="YflP"/>
    <property type="match status" value="1"/>
</dbReference>
<evidence type="ECO:0000313" key="4">
    <source>
        <dbReference type="Proteomes" id="UP000503312"/>
    </source>
</evidence>
<dbReference type="CDD" id="cd13578">
    <property type="entry name" value="PBP2_Bug27"/>
    <property type="match status" value="1"/>
</dbReference>
<dbReference type="Gene3D" id="3.40.190.10">
    <property type="entry name" value="Periplasmic binding protein-like II"/>
    <property type="match status" value="1"/>
</dbReference>
<dbReference type="Pfam" id="PF03401">
    <property type="entry name" value="TctC"/>
    <property type="match status" value="1"/>
</dbReference>
<organism evidence="3 4">
    <name type="scientific">Polynucleobacter tropicus</name>
    <dbReference type="NCBI Taxonomy" id="1743174"/>
    <lineage>
        <taxon>Bacteria</taxon>
        <taxon>Pseudomonadati</taxon>
        <taxon>Pseudomonadota</taxon>
        <taxon>Betaproteobacteria</taxon>
        <taxon>Burkholderiales</taxon>
        <taxon>Burkholderiaceae</taxon>
        <taxon>Polynucleobacter</taxon>
    </lineage>
</organism>
<name>A0A6M9Q409_9BURK</name>
<reference evidence="3 4" key="1">
    <citation type="submission" date="2018-04" db="EMBL/GenBank/DDBJ databases">
        <title>Polynucleobacter sp. UH21B genome.</title>
        <authorList>
            <person name="Hahn M.W."/>
        </authorList>
    </citation>
    <scope>NUCLEOTIDE SEQUENCE [LARGE SCALE GENOMIC DNA]</scope>
    <source>
        <strain evidence="3 4">MWH-UH21B</strain>
    </source>
</reference>
<dbReference type="RefSeq" id="WP_173955977.1">
    <property type="nucleotide sequence ID" value="NZ_CP028942.1"/>
</dbReference>
<dbReference type="KEGG" id="ptrp:DCO17_06655"/>
<dbReference type="Gene3D" id="3.40.190.150">
    <property type="entry name" value="Bordetella uptake gene, domain 1"/>
    <property type="match status" value="1"/>
</dbReference>
<keyword evidence="4" id="KW-1185">Reference proteome</keyword>
<feature type="signal peptide" evidence="2">
    <location>
        <begin position="1"/>
        <end position="21"/>
    </location>
</feature>
<sequence length="328" mass="34468">MKKLQSLFLLFICIVCGTALAQGNPSAASSYPNKPIKIIVPFPAGGTSDVLARLIGQKIGDAMGQMVVVDNKPGASGNLGAEMVARAAPDGYTLVLMDVGTLSISQTLYPNLPFNVTKDFAPITMVAYSPHLLVANNKMPFNTVPELIVYAKKNPGKLNFASAAGSGSANHLAGVVFAKQAGIEWAYIPYKGGAQAITDLGAGQVDLTFNGMTATYPHVKSGLIKLVAVSSAKRLEQFANTPTIAETLPGFLTGSWQGVLAPAGTPPAVVAKLNAEILKAMKLPEVKEALKTAGADAYPMSPAEFGKWLQQEVNAWGKVIKENNIKLD</sequence>
<evidence type="ECO:0000256" key="1">
    <source>
        <dbReference type="ARBA" id="ARBA00006987"/>
    </source>
</evidence>
<dbReference type="InterPro" id="IPR005064">
    <property type="entry name" value="BUG"/>
</dbReference>
<dbReference type="Proteomes" id="UP000503312">
    <property type="component" value="Chromosome"/>
</dbReference>
<evidence type="ECO:0000313" key="3">
    <source>
        <dbReference type="EMBL" id="QKM64936.1"/>
    </source>
</evidence>